<dbReference type="EMBL" id="AONG01000008">
    <property type="protein sequence ID" value="KIQ70010.1"/>
    <property type="molecule type" value="Genomic_DNA"/>
</dbReference>
<keyword evidence="2" id="KW-0288">FMN</keyword>
<gene>
    <name evidence="5" type="ORF">Wenmar_01580</name>
</gene>
<dbReference type="Proteomes" id="UP000035100">
    <property type="component" value="Unassembled WGS sequence"/>
</dbReference>
<dbReference type="SUPFAM" id="SSF55469">
    <property type="entry name" value="FMN-dependent nitroreductase-like"/>
    <property type="match status" value="1"/>
</dbReference>
<dbReference type="InterPro" id="IPR029479">
    <property type="entry name" value="Nitroreductase"/>
</dbReference>
<dbReference type="AlphaFoldDB" id="A0A0D0NNZ5"/>
<organism evidence="5 6">
    <name type="scientific">Wenxinia marina DSM 24838</name>
    <dbReference type="NCBI Taxonomy" id="1123501"/>
    <lineage>
        <taxon>Bacteria</taxon>
        <taxon>Pseudomonadati</taxon>
        <taxon>Pseudomonadota</taxon>
        <taxon>Alphaproteobacteria</taxon>
        <taxon>Rhodobacterales</taxon>
        <taxon>Roseobacteraceae</taxon>
        <taxon>Wenxinia</taxon>
    </lineage>
</organism>
<evidence type="ECO:0000313" key="5">
    <source>
        <dbReference type="EMBL" id="KIQ70010.1"/>
    </source>
</evidence>
<dbReference type="GO" id="GO:0016491">
    <property type="term" value="F:oxidoreductase activity"/>
    <property type="evidence" value="ECO:0007669"/>
    <property type="project" value="UniProtKB-KW"/>
</dbReference>
<dbReference type="PANTHER" id="PTHR23026">
    <property type="entry name" value="NADPH NITROREDUCTASE"/>
    <property type="match status" value="1"/>
</dbReference>
<name>A0A0D0NNZ5_9RHOB</name>
<evidence type="ECO:0000256" key="2">
    <source>
        <dbReference type="ARBA" id="ARBA00022643"/>
    </source>
</evidence>
<keyword evidence="1" id="KW-0285">Flavoprotein</keyword>
<dbReference type="STRING" id="1123501.Wenmar_01580"/>
<dbReference type="PANTHER" id="PTHR23026:SF90">
    <property type="entry name" value="IODOTYROSINE DEIODINASE 1"/>
    <property type="match status" value="1"/>
</dbReference>
<evidence type="ECO:0000313" key="6">
    <source>
        <dbReference type="Proteomes" id="UP000035100"/>
    </source>
</evidence>
<keyword evidence="3" id="KW-0560">Oxidoreductase</keyword>
<dbReference type="CDD" id="cd02144">
    <property type="entry name" value="iodotyrosine_dehalogenase"/>
    <property type="match status" value="1"/>
</dbReference>
<dbReference type="Gene3D" id="3.40.109.10">
    <property type="entry name" value="NADH Oxidase"/>
    <property type="match status" value="1"/>
</dbReference>
<dbReference type="OrthoDB" id="9802510at2"/>
<keyword evidence="6" id="KW-1185">Reference proteome</keyword>
<feature type="domain" description="Nitroreductase" evidence="4">
    <location>
        <begin position="37"/>
        <end position="205"/>
    </location>
</feature>
<accession>A0A0D0NNZ5</accession>
<evidence type="ECO:0000259" key="4">
    <source>
        <dbReference type="Pfam" id="PF00881"/>
    </source>
</evidence>
<comment type="caution">
    <text evidence="5">The sequence shown here is derived from an EMBL/GenBank/DDBJ whole genome shotgun (WGS) entry which is preliminary data.</text>
</comment>
<dbReference type="InterPro" id="IPR000415">
    <property type="entry name" value="Nitroreductase-like"/>
</dbReference>
<dbReference type="Pfam" id="PF00881">
    <property type="entry name" value="Nitroreductase"/>
    <property type="match status" value="1"/>
</dbReference>
<dbReference type="InterPro" id="IPR050627">
    <property type="entry name" value="Nitroreductase/BluB"/>
</dbReference>
<proteinExistence type="predicted"/>
<evidence type="ECO:0000256" key="3">
    <source>
        <dbReference type="ARBA" id="ARBA00023002"/>
    </source>
</evidence>
<dbReference type="eggNOG" id="COG0778">
    <property type="taxonomic scope" value="Bacteria"/>
</dbReference>
<reference evidence="5 6" key="1">
    <citation type="submission" date="2013-01" db="EMBL/GenBank/DDBJ databases">
        <authorList>
            <person name="Fiebig A."/>
            <person name="Goeker M."/>
            <person name="Klenk H.-P.P."/>
        </authorList>
    </citation>
    <scope>NUCLEOTIDE SEQUENCE [LARGE SCALE GENOMIC DNA]</scope>
    <source>
        <strain evidence="5 6">DSM 24838</strain>
    </source>
</reference>
<protein>
    <submittedName>
        <fullName evidence="5">Nitroreductase</fullName>
    </submittedName>
</protein>
<dbReference type="RefSeq" id="WP_018301057.1">
    <property type="nucleotide sequence ID" value="NZ_KB902276.1"/>
</dbReference>
<dbReference type="PATRIC" id="fig|1123501.6.peg.1673"/>
<evidence type="ECO:0000256" key="1">
    <source>
        <dbReference type="ARBA" id="ARBA00022630"/>
    </source>
</evidence>
<sequence>MYRKGEVAYRPLPLPDRVQMPPQESLAAAERFRDYMRKRHSVRHYAADPVPEAVIRTCIAAAGTAPSGANHQPWHFAAIADGAMKARIREAAEEEERAFYSGGAGDEWLAALEPIGTGVAKPHLTDAPWLIVVFAQRWGETEDGTRYKNYYVPESVGIATGLLIAAIHHAGLVCLEHTPNPMKFLPAMCGRPASEKAVMILPVGYPAADATVPEVAKRKKPLEEIMTVFG</sequence>